<gene>
    <name evidence="3" type="ORF">L207DRAFT_510535</name>
</gene>
<organism evidence="3 4">
    <name type="scientific">Hyaloscypha variabilis (strain UAMH 11265 / GT02V1 / F)</name>
    <name type="common">Meliniomyces variabilis</name>
    <dbReference type="NCBI Taxonomy" id="1149755"/>
    <lineage>
        <taxon>Eukaryota</taxon>
        <taxon>Fungi</taxon>
        <taxon>Dikarya</taxon>
        <taxon>Ascomycota</taxon>
        <taxon>Pezizomycotina</taxon>
        <taxon>Leotiomycetes</taxon>
        <taxon>Helotiales</taxon>
        <taxon>Hyaloscyphaceae</taxon>
        <taxon>Hyaloscypha</taxon>
        <taxon>Hyaloscypha variabilis</taxon>
    </lineage>
</organism>
<accession>A0A2J6RUW2</accession>
<keyword evidence="1" id="KW-0175">Coiled coil</keyword>
<dbReference type="AlphaFoldDB" id="A0A2J6RUW2"/>
<feature type="compositionally biased region" description="Polar residues" evidence="2">
    <location>
        <begin position="168"/>
        <end position="180"/>
    </location>
</feature>
<feature type="region of interest" description="Disordered" evidence="2">
    <location>
        <begin position="512"/>
        <end position="538"/>
    </location>
</feature>
<dbReference type="Proteomes" id="UP000235786">
    <property type="component" value="Unassembled WGS sequence"/>
</dbReference>
<name>A0A2J6RUW2_HYAVF</name>
<keyword evidence="4" id="KW-1185">Reference proteome</keyword>
<feature type="compositionally biased region" description="Polar residues" evidence="2">
    <location>
        <begin position="219"/>
        <end position="235"/>
    </location>
</feature>
<dbReference type="OrthoDB" id="3561219at2759"/>
<feature type="region of interest" description="Disordered" evidence="2">
    <location>
        <begin position="96"/>
        <end position="120"/>
    </location>
</feature>
<evidence type="ECO:0000313" key="3">
    <source>
        <dbReference type="EMBL" id="PMD42314.1"/>
    </source>
</evidence>
<sequence length="614" mass="67792">MGGRKNNIELAALLRLTESQLQEATKQIAILEQQIVFLEQLHQSSTTSRTPLPHNHSEISVRPTVERLPTAQGVAPSTQRLCPTCHQDIPVTNRSILAPISNATSRPSREQASKYAAKRRWEEDASSFVARIKKSRPEHPEHLDAASTQEPQHLEAVSSQEARRLEAPSSSQHLEAVSSQEARRLEALSSSQHLEATSTQEPQHLDAASSHEPQHLEAASTQEPQHLEATSTQEPQHLDAASSHEPRYLEAGSSPQHLEAESSWDLSHDEVVVGIILGTGSVRRLKATIKSVDAIACLNCYAAITRESSNLGFFQTLVFHSACAVLEFLDYPTMEIDATMRVTSSDSSALNLSRLRQGAVFANGVLSDISEGMWTDVSNRFAALFFRSCIPMSVYKSLAQSMAQARAYAVTQLKQLQLEETAHLFCIPAYVKHILHTPGITIKDICEALQYKATAAARVQEIYSKYDDCVGRMMQQWASGLSKDLSQTLSFPQLGIARTSDLGTTTAALAQINSPPDQHHGSTSNGSGVLIRDSPDHEQLTHEPNEDGVFMGGDGINKDQLIENNLRPIPPLINLNIDYYDDNNDDYVVNLNIDYYDVLHPWIDDNTIDTSNEL</sequence>
<feature type="region of interest" description="Disordered" evidence="2">
    <location>
        <begin position="136"/>
        <end position="262"/>
    </location>
</feature>
<feature type="compositionally biased region" description="Polar residues" evidence="2">
    <location>
        <begin position="512"/>
        <end position="527"/>
    </location>
</feature>
<feature type="compositionally biased region" description="Polar residues" evidence="2">
    <location>
        <begin position="188"/>
        <end position="202"/>
    </location>
</feature>
<feature type="coiled-coil region" evidence="1">
    <location>
        <begin position="14"/>
        <end position="41"/>
    </location>
</feature>
<feature type="compositionally biased region" description="Polar residues" evidence="2">
    <location>
        <begin position="96"/>
        <end position="106"/>
    </location>
</feature>
<protein>
    <submittedName>
        <fullName evidence="3">Uncharacterized protein</fullName>
    </submittedName>
</protein>
<evidence type="ECO:0000256" key="2">
    <source>
        <dbReference type="SAM" id="MobiDB-lite"/>
    </source>
</evidence>
<evidence type="ECO:0000313" key="4">
    <source>
        <dbReference type="Proteomes" id="UP000235786"/>
    </source>
</evidence>
<proteinExistence type="predicted"/>
<dbReference type="EMBL" id="KZ613943">
    <property type="protein sequence ID" value="PMD42314.1"/>
    <property type="molecule type" value="Genomic_DNA"/>
</dbReference>
<reference evidence="3 4" key="1">
    <citation type="submission" date="2016-04" db="EMBL/GenBank/DDBJ databases">
        <title>A degradative enzymes factory behind the ericoid mycorrhizal symbiosis.</title>
        <authorList>
            <consortium name="DOE Joint Genome Institute"/>
            <person name="Martino E."/>
            <person name="Morin E."/>
            <person name="Grelet G."/>
            <person name="Kuo A."/>
            <person name="Kohler A."/>
            <person name="Daghino S."/>
            <person name="Barry K."/>
            <person name="Choi C."/>
            <person name="Cichocki N."/>
            <person name="Clum A."/>
            <person name="Copeland A."/>
            <person name="Hainaut M."/>
            <person name="Haridas S."/>
            <person name="Labutti K."/>
            <person name="Lindquist E."/>
            <person name="Lipzen A."/>
            <person name="Khouja H.-R."/>
            <person name="Murat C."/>
            <person name="Ohm R."/>
            <person name="Olson A."/>
            <person name="Spatafora J."/>
            <person name="Veneault-Fourrey C."/>
            <person name="Henrissat B."/>
            <person name="Grigoriev I."/>
            <person name="Martin F."/>
            <person name="Perotto S."/>
        </authorList>
    </citation>
    <scope>NUCLEOTIDE SEQUENCE [LARGE SCALE GENOMIC DNA]</scope>
    <source>
        <strain evidence="3 4">F</strain>
    </source>
</reference>
<evidence type="ECO:0000256" key="1">
    <source>
        <dbReference type="SAM" id="Coils"/>
    </source>
</evidence>